<evidence type="ECO:0000313" key="4">
    <source>
        <dbReference type="Proteomes" id="UP000267418"/>
    </source>
</evidence>
<dbReference type="EMBL" id="RXOE01000005">
    <property type="protein sequence ID" value="RTQ32999.1"/>
    <property type="molecule type" value="Genomic_DNA"/>
</dbReference>
<dbReference type="GO" id="GO:0003677">
    <property type="term" value="F:DNA binding"/>
    <property type="evidence" value="ECO:0007669"/>
    <property type="project" value="UniProtKB-KW"/>
</dbReference>
<name>A0A431TIQ3_9BURK</name>
<sequence length="191" mass="21273">MLARSEVDLPCLVRDAQQVQDQLRAVAVGGEGRNVEYGAHGVKRMVIMDPRLNPGVDSRVNTFLKIGEIARLGEVGVDTVRYYERLGLLHAQGRSAGGYREFSRATVERIRFIKPAQSLGFRLDEMVSVLNAIDTEGVNYQRAHARLSAVAERIDAQIEDLRRVRSEISVLLAKYEADGCEELESTVTRMG</sequence>
<dbReference type="Gene3D" id="1.10.1660.10">
    <property type="match status" value="1"/>
</dbReference>
<dbReference type="Pfam" id="PF13411">
    <property type="entry name" value="MerR_1"/>
    <property type="match status" value="1"/>
</dbReference>
<dbReference type="InterPro" id="IPR047057">
    <property type="entry name" value="MerR_fam"/>
</dbReference>
<proteinExistence type="predicted"/>
<organism evidence="3 4">
    <name type="scientific">Variovorax gossypii</name>
    <dbReference type="NCBI Taxonomy" id="1679495"/>
    <lineage>
        <taxon>Bacteria</taxon>
        <taxon>Pseudomonadati</taxon>
        <taxon>Pseudomonadota</taxon>
        <taxon>Betaproteobacteria</taxon>
        <taxon>Burkholderiales</taxon>
        <taxon>Comamonadaceae</taxon>
        <taxon>Variovorax</taxon>
    </lineage>
</organism>
<dbReference type="InterPro" id="IPR000551">
    <property type="entry name" value="MerR-type_HTH_dom"/>
</dbReference>
<keyword evidence="1" id="KW-0238">DNA-binding</keyword>
<gene>
    <name evidence="3" type="ORF">EJP69_20115</name>
</gene>
<dbReference type="Proteomes" id="UP000267418">
    <property type="component" value="Unassembled WGS sequence"/>
</dbReference>
<dbReference type="PRINTS" id="PR00040">
    <property type="entry name" value="HTHMERR"/>
</dbReference>
<evidence type="ECO:0000259" key="2">
    <source>
        <dbReference type="PROSITE" id="PS50937"/>
    </source>
</evidence>
<dbReference type="InterPro" id="IPR009061">
    <property type="entry name" value="DNA-bd_dom_put_sf"/>
</dbReference>
<dbReference type="AlphaFoldDB" id="A0A431TIQ3"/>
<dbReference type="PANTHER" id="PTHR30204">
    <property type="entry name" value="REDOX-CYCLING DRUG-SENSING TRANSCRIPTIONAL ACTIVATOR SOXR"/>
    <property type="match status" value="1"/>
</dbReference>
<feature type="domain" description="HTH merR-type" evidence="2">
    <location>
        <begin position="63"/>
        <end position="132"/>
    </location>
</feature>
<evidence type="ECO:0000256" key="1">
    <source>
        <dbReference type="ARBA" id="ARBA00023125"/>
    </source>
</evidence>
<reference evidence="3 4" key="1">
    <citation type="submission" date="2018-12" db="EMBL/GenBank/DDBJ databases">
        <title>The genome of Variovorax gossypii DSM 100435.</title>
        <authorList>
            <person name="Gao J."/>
            <person name="Sun J."/>
        </authorList>
    </citation>
    <scope>NUCLEOTIDE SEQUENCE [LARGE SCALE GENOMIC DNA]</scope>
    <source>
        <strain evidence="3 4">DSM 100435</strain>
    </source>
</reference>
<protein>
    <submittedName>
        <fullName evidence="3">MerR family transcriptional regulator</fullName>
    </submittedName>
</protein>
<dbReference type="GO" id="GO:0003700">
    <property type="term" value="F:DNA-binding transcription factor activity"/>
    <property type="evidence" value="ECO:0007669"/>
    <property type="project" value="InterPro"/>
</dbReference>
<dbReference type="SUPFAM" id="SSF46955">
    <property type="entry name" value="Putative DNA-binding domain"/>
    <property type="match status" value="1"/>
</dbReference>
<comment type="caution">
    <text evidence="3">The sequence shown here is derived from an EMBL/GenBank/DDBJ whole genome shotgun (WGS) entry which is preliminary data.</text>
</comment>
<dbReference type="PROSITE" id="PS50937">
    <property type="entry name" value="HTH_MERR_2"/>
    <property type="match status" value="1"/>
</dbReference>
<accession>A0A431TIQ3</accession>
<evidence type="ECO:0000313" key="3">
    <source>
        <dbReference type="EMBL" id="RTQ32999.1"/>
    </source>
</evidence>
<dbReference type="OrthoDB" id="9808480at2"/>
<dbReference type="PANTHER" id="PTHR30204:SF93">
    <property type="entry name" value="HTH MERR-TYPE DOMAIN-CONTAINING PROTEIN"/>
    <property type="match status" value="1"/>
</dbReference>
<dbReference type="SMART" id="SM00422">
    <property type="entry name" value="HTH_MERR"/>
    <property type="match status" value="1"/>
</dbReference>
<keyword evidence="4" id="KW-1185">Reference proteome</keyword>